<comment type="caution">
    <text evidence="1">The sequence shown here is derived from an EMBL/GenBank/DDBJ whole genome shotgun (WGS) entry which is preliminary data.</text>
</comment>
<keyword evidence="2" id="KW-1185">Reference proteome</keyword>
<evidence type="ECO:0000313" key="2">
    <source>
        <dbReference type="Proteomes" id="UP001057452"/>
    </source>
</evidence>
<sequence length="177" mass="19950">MLEDLFQPLWVCSSILFTQASAPKAGRGSHRGLDLFPCLETCFRWISRDSTALLLIGESVETVSLTISCSIFLAVYLGMQKVVVLAGYKTVKQALVNHAEEFEEREVTSIFYDFNKGHGILFSNGEVWKKIRCFALSTLKDFGMGKRITEGKIIEECGYLIEEFNNMKVKPLIIPIN</sequence>
<protein>
    <submittedName>
        <fullName evidence="1">Uncharacterized protein</fullName>
    </submittedName>
</protein>
<accession>A0ACB9X989</accession>
<proteinExistence type="predicted"/>
<name>A0ACB9X989_CHAAC</name>
<dbReference type="Proteomes" id="UP001057452">
    <property type="component" value="Chromosome 8"/>
</dbReference>
<gene>
    <name evidence="1" type="ORF">KUCAC02_008247</name>
</gene>
<reference evidence="1" key="1">
    <citation type="submission" date="2022-05" db="EMBL/GenBank/DDBJ databases">
        <title>Chromosome-level genome of Chaenocephalus aceratus.</title>
        <authorList>
            <person name="Park H."/>
        </authorList>
    </citation>
    <scope>NUCLEOTIDE SEQUENCE</scope>
    <source>
        <strain evidence="1">KU_202001</strain>
    </source>
</reference>
<evidence type="ECO:0000313" key="1">
    <source>
        <dbReference type="EMBL" id="KAI4822716.1"/>
    </source>
</evidence>
<organism evidence="1 2">
    <name type="scientific">Chaenocephalus aceratus</name>
    <name type="common">Blackfin icefish</name>
    <name type="synonym">Chaenichthys aceratus</name>
    <dbReference type="NCBI Taxonomy" id="36190"/>
    <lineage>
        <taxon>Eukaryota</taxon>
        <taxon>Metazoa</taxon>
        <taxon>Chordata</taxon>
        <taxon>Craniata</taxon>
        <taxon>Vertebrata</taxon>
        <taxon>Euteleostomi</taxon>
        <taxon>Actinopterygii</taxon>
        <taxon>Neopterygii</taxon>
        <taxon>Teleostei</taxon>
        <taxon>Neoteleostei</taxon>
        <taxon>Acanthomorphata</taxon>
        <taxon>Eupercaria</taxon>
        <taxon>Perciformes</taxon>
        <taxon>Notothenioidei</taxon>
        <taxon>Channichthyidae</taxon>
        <taxon>Chaenocephalus</taxon>
    </lineage>
</organism>
<dbReference type="EMBL" id="CM043792">
    <property type="protein sequence ID" value="KAI4822716.1"/>
    <property type="molecule type" value="Genomic_DNA"/>
</dbReference>